<dbReference type="WBParaSite" id="TREG1_108560.1">
    <property type="protein sequence ID" value="TREG1_108560.1"/>
    <property type="gene ID" value="TREG1_108560"/>
</dbReference>
<dbReference type="AlphaFoldDB" id="A0AA85IU79"/>
<dbReference type="GO" id="GO:0000166">
    <property type="term" value="F:nucleotide binding"/>
    <property type="evidence" value="ECO:0007669"/>
    <property type="project" value="UniProtKB-KW"/>
</dbReference>
<dbReference type="PANTHER" id="PTHR23033">
    <property type="entry name" value="BETA1,3-GALACTOSYLTRANSFERASE"/>
    <property type="match status" value="1"/>
</dbReference>
<evidence type="ECO:0000256" key="3">
    <source>
        <dbReference type="ARBA" id="ARBA00006462"/>
    </source>
</evidence>
<sequence length="422" mass="50121">MKDHQYQKACQVYSKSRFICCLLLGFITGLFLLCIYDVLEEIELYKHQNYNSAKNTHNNNNYKDKNYLSDILTEYIMNNIINEKRNLVDNKKYNQFTSILHDSNNNNKKNNNLVNQLLRSTVKQHTTIMPTVPIVINSTLKVHINTSYSSKLRKKIKILCYINTHPENYYKKAIHIHNTWAKRCTKHLFMSTKYDPILPVAVLKLPYPEVRMHLWSKMRIILRYIYQYRNDYDYFLKTDDDTYVIVENLLDVLQNYSPDMPFMLGHRFPVNARNGYFSGGAGYVLSREALKYLVERSIDKHPYCPVYDENMEDVKMSICGQAVGVRLYDVFDILGRYRFRWRSPDILLNSSSYKMLKWRPVKLKQDALYAAPHQSLLSDIGITFHYVQPEMMYTLEYFLYHLRPLGLVNDFLQLPEYICNQK</sequence>
<feature type="transmembrane region" description="Helical" evidence="12">
    <location>
        <begin position="21"/>
        <end position="39"/>
    </location>
</feature>
<protein>
    <recommendedName>
        <fullName evidence="4">N-acetylgalactosaminide beta-1,3-galactosyltransferase</fullName>
        <ecNumber evidence="4">2.4.1.122</ecNumber>
    </recommendedName>
</protein>
<evidence type="ECO:0000256" key="11">
    <source>
        <dbReference type="ARBA" id="ARBA00023136"/>
    </source>
</evidence>
<keyword evidence="14" id="KW-1185">Reference proteome</keyword>
<evidence type="ECO:0000256" key="12">
    <source>
        <dbReference type="SAM" id="Phobius"/>
    </source>
</evidence>
<proteinExistence type="inferred from homology"/>
<dbReference type="InterPro" id="IPR003378">
    <property type="entry name" value="Fringe-like_glycosylTrfase"/>
</dbReference>
<reference evidence="14" key="1">
    <citation type="submission" date="2022-06" db="EMBL/GenBank/DDBJ databases">
        <authorList>
            <person name="Berger JAMES D."/>
            <person name="Berger JAMES D."/>
        </authorList>
    </citation>
    <scope>NUCLEOTIDE SEQUENCE [LARGE SCALE GENOMIC DNA]</scope>
</reference>
<evidence type="ECO:0000256" key="2">
    <source>
        <dbReference type="ARBA" id="ARBA00004922"/>
    </source>
</evidence>
<keyword evidence="6" id="KW-0808">Transferase</keyword>
<keyword evidence="11 12" id="KW-0472">Membrane</keyword>
<comment type="similarity">
    <text evidence="3">Belongs to the glycosyltransferase 31 family. Beta3-Gal-T subfamily.</text>
</comment>
<dbReference type="Pfam" id="PF02434">
    <property type="entry name" value="Fringe"/>
    <property type="match status" value="1"/>
</dbReference>
<dbReference type="GO" id="GO:0016020">
    <property type="term" value="C:membrane"/>
    <property type="evidence" value="ECO:0007669"/>
    <property type="project" value="UniProtKB-SubCell"/>
</dbReference>
<keyword evidence="5" id="KW-0328">Glycosyltransferase</keyword>
<comment type="pathway">
    <text evidence="2">Protein modification; protein glycosylation.</text>
</comment>
<dbReference type="EC" id="2.4.1.122" evidence="4"/>
<organism evidence="14 15">
    <name type="scientific">Trichobilharzia regenti</name>
    <name type="common">Nasal bird schistosome</name>
    <dbReference type="NCBI Taxonomy" id="157069"/>
    <lineage>
        <taxon>Eukaryota</taxon>
        <taxon>Metazoa</taxon>
        <taxon>Spiralia</taxon>
        <taxon>Lophotrochozoa</taxon>
        <taxon>Platyhelminthes</taxon>
        <taxon>Trematoda</taxon>
        <taxon>Digenea</taxon>
        <taxon>Strigeidida</taxon>
        <taxon>Schistosomatoidea</taxon>
        <taxon>Schistosomatidae</taxon>
        <taxon>Trichobilharzia</taxon>
    </lineage>
</organism>
<dbReference type="GO" id="GO:0016263">
    <property type="term" value="F:glycoprotein-N-acetylgalactosamine 3-beta-galactosyltransferase activity"/>
    <property type="evidence" value="ECO:0007669"/>
    <property type="project" value="UniProtKB-EC"/>
</dbReference>
<dbReference type="InterPro" id="IPR026050">
    <property type="entry name" value="C1GALT1/C1GALT1_chp1"/>
</dbReference>
<comment type="subcellular location">
    <subcellularLocation>
        <location evidence="1">Membrane</location>
        <topology evidence="1">Single-pass type II membrane protein</topology>
    </subcellularLocation>
</comment>
<accession>A0AA85IU79</accession>
<keyword evidence="7 12" id="KW-0812">Transmembrane</keyword>
<dbReference type="Gene3D" id="3.90.550.50">
    <property type="match status" value="1"/>
</dbReference>
<name>A0AA85IU79_TRIRE</name>
<keyword evidence="8" id="KW-0547">Nucleotide-binding</keyword>
<evidence type="ECO:0000313" key="14">
    <source>
        <dbReference type="Proteomes" id="UP000050795"/>
    </source>
</evidence>
<evidence type="ECO:0000256" key="10">
    <source>
        <dbReference type="ARBA" id="ARBA00022989"/>
    </source>
</evidence>
<feature type="domain" description="Fringe-like glycosyltransferase" evidence="13">
    <location>
        <begin position="175"/>
        <end position="295"/>
    </location>
</feature>
<dbReference type="PANTHER" id="PTHR23033:SF14">
    <property type="entry name" value="GLYCOPROTEIN-N-ACETYLGALACTOSAMINE 3-BETA-GALACTOSYLTRANSFERASE 1-RELATED"/>
    <property type="match status" value="1"/>
</dbReference>
<evidence type="ECO:0000259" key="13">
    <source>
        <dbReference type="Pfam" id="PF02434"/>
    </source>
</evidence>
<evidence type="ECO:0000256" key="1">
    <source>
        <dbReference type="ARBA" id="ARBA00004606"/>
    </source>
</evidence>
<reference evidence="15" key="2">
    <citation type="submission" date="2023-11" db="UniProtKB">
        <authorList>
            <consortium name="WormBaseParasite"/>
        </authorList>
    </citation>
    <scope>IDENTIFICATION</scope>
</reference>
<evidence type="ECO:0000256" key="7">
    <source>
        <dbReference type="ARBA" id="ARBA00022692"/>
    </source>
</evidence>
<keyword evidence="10 12" id="KW-1133">Transmembrane helix</keyword>
<evidence type="ECO:0000313" key="15">
    <source>
        <dbReference type="WBParaSite" id="TREG1_108560.1"/>
    </source>
</evidence>
<evidence type="ECO:0000256" key="4">
    <source>
        <dbReference type="ARBA" id="ARBA00012557"/>
    </source>
</evidence>
<keyword evidence="9" id="KW-0735">Signal-anchor</keyword>
<dbReference type="Proteomes" id="UP000050795">
    <property type="component" value="Unassembled WGS sequence"/>
</dbReference>
<evidence type="ECO:0000256" key="9">
    <source>
        <dbReference type="ARBA" id="ARBA00022968"/>
    </source>
</evidence>
<evidence type="ECO:0000256" key="5">
    <source>
        <dbReference type="ARBA" id="ARBA00022676"/>
    </source>
</evidence>
<evidence type="ECO:0000256" key="8">
    <source>
        <dbReference type="ARBA" id="ARBA00022741"/>
    </source>
</evidence>
<evidence type="ECO:0000256" key="6">
    <source>
        <dbReference type="ARBA" id="ARBA00022679"/>
    </source>
</evidence>